<dbReference type="Proteomes" id="UP000287198">
    <property type="component" value="Unassembled WGS sequence"/>
</dbReference>
<proteinExistence type="predicted"/>
<comment type="caution">
    <text evidence="1">The sequence shown here is derived from an EMBL/GenBank/DDBJ whole genome shotgun (WGS) entry which is preliminary data.</text>
</comment>
<dbReference type="RefSeq" id="WP_126760812.1">
    <property type="nucleotide sequence ID" value="NZ_JBHLTZ010000004.1"/>
</dbReference>
<organism evidence="1 2">
    <name type="scientific">Pseudidiomarina halophila</name>
    <dbReference type="NCBI Taxonomy" id="1449799"/>
    <lineage>
        <taxon>Bacteria</taxon>
        <taxon>Pseudomonadati</taxon>
        <taxon>Pseudomonadota</taxon>
        <taxon>Gammaproteobacteria</taxon>
        <taxon>Alteromonadales</taxon>
        <taxon>Idiomarinaceae</taxon>
        <taxon>Pseudidiomarina</taxon>
    </lineage>
</organism>
<sequence length="179" mass="20800">MYGGIEGYYPDSGEEYAYQECFIDGVKCFADAAYIGGIVIETCELHEELVLNAEEEKVMDRLSLENGEWYAMEIIGDEFGREVRHYSPIKIISVKPLKSGKSFFTMQFYHANYPEGVRNKAYTLKTIQRCENFLLAKKNGSSTMRYLLIFELSVEWFEKHFPGKLKKGERIVDWLERNA</sequence>
<protein>
    <submittedName>
        <fullName evidence="1">Uncharacterized protein</fullName>
    </submittedName>
</protein>
<gene>
    <name evidence="1" type="ORF">CWI69_00135</name>
</gene>
<keyword evidence="2" id="KW-1185">Reference proteome</keyword>
<evidence type="ECO:0000313" key="2">
    <source>
        <dbReference type="Proteomes" id="UP000287198"/>
    </source>
</evidence>
<evidence type="ECO:0000313" key="1">
    <source>
        <dbReference type="EMBL" id="RUO53887.1"/>
    </source>
</evidence>
<accession>A0A432XYW7</accession>
<dbReference type="EMBL" id="PIPW01000001">
    <property type="protein sequence ID" value="RUO53887.1"/>
    <property type="molecule type" value="Genomic_DNA"/>
</dbReference>
<dbReference type="AlphaFoldDB" id="A0A432XYW7"/>
<name>A0A432XYW7_9GAMM</name>
<dbReference type="OrthoDB" id="6402897at2"/>
<reference evidence="2" key="1">
    <citation type="journal article" date="2018" name="Front. Microbiol.">
        <title>Genome-Based Analysis Reveals the Taxonomy and Diversity of the Family Idiomarinaceae.</title>
        <authorList>
            <person name="Liu Y."/>
            <person name="Lai Q."/>
            <person name="Shao Z."/>
        </authorList>
    </citation>
    <scope>NUCLEOTIDE SEQUENCE [LARGE SCALE GENOMIC DNA]</scope>
    <source>
        <strain evidence="2">BH195</strain>
    </source>
</reference>